<evidence type="ECO:0000313" key="2">
    <source>
        <dbReference type="Proteomes" id="UP001595191"/>
    </source>
</evidence>
<dbReference type="EMBL" id="JBHFPV010000001">
    <property type="protein sequence ID" value="MFH6602721.1"/>
    <property type="molecule type" value="Genomic_DNA"/>
</dbReference>
<name>A0ACC7LGF6_9FLAO</name>
<keyword evidence="2" id="KW-1185">Reference proteome</keyword>
<protein>
    <submittedName>
        <fullName evidence="1">MBL fold metallo-hydrolase RNA specificity domain-containing protein</fullName>
    </submittedName>
</protein>
<proteinExistence type="predicted"/>
<reference evidence="1" key="1">
    <citation type="submission" date="2024-09" db="EMBL/GenBank/DDBJ databases">
        <authorList>
            <person name="Liu J."/>
        </authorList>
    </citation>
    <scope>NUCLEOTIDE SEQUENCE</scope>
    <source>
        <strain evidence="1">NBU2967</strain>
    </source>
</reference>
<accession>A0ACC7LGF6</accession>
<organism evidence="1 2">
    <name type="scientific">Meishania litoralis</name>
    <dbReference type="NCBI Taxonomy" id="3434685"/>
    <lineage>
        <taxon>Bacteria</taxon>
        <taxon>Pseudomonadati</taxon>
        <taxon>Bacteroidota</taxon>
        <taxon>Flavobacteriia</taxon>
        <taxon>Flavobacteriales</taxon>
        <taxon>Flavobacteriaceae</taxon>
        <taxon>Meishania</taxon>
    </lineage>
</organism>
<gene>
    <name evidence="1" type="ORF">ACEZ3G_04480</name>
</gene>
<evidence type="ECO:0000313" key="1">
    <source>
        <dbReference type="EMBL" id="MFH6602721.1"/>
    </source>
</evidence>
<sequence length="458" mass="52065">MDKVKIHFLGASGTVTGSKFFLETPEQNILVDCGMFQGLKELRKMNWKPLPIDAKKIDLVLLTHGHLDHTGYLPRLVKTGFKGKIIGTPPTLSITSVILRDSAKIHEEEAERANMEGYSKHNPALPFYTVEEAEHAIALFVPKEKDVWINISENIKFRFRYNGHILGATFIELEIFGKRFVFSGDVGRKKDPLLSPPERPRWADYLFLESTYGNKLHPKEDVEGILVDLIEDTIRQRGSLIIPSFAVERLQSLMYTLWKLYKKNRIPNIALFVDSPMGNNVLSVFENHPDWHKLAHEECIAMCSHFNIITSYKDTWKTIDDPRPKVVIAGSGMVTGGRVLTYLKQLIDIPTTTVLLVGYQAEGTRGRQLLEGAHEIKLFGKYISVKAKIEHLESLSAHADQFELLDWLGEIKNYPEKVFLIHGEPLALDAFGVKIKDTMGWQVHIPELYELIEIPIST</sequence>
<comment type="caution">
    <text evidence="1">The sequence shown here is derived from an EMBL/GenBank/DDBJ whole genome shotgun (WGS) entry which is preliminary data.</text>
</comment>
<dbReference type="Proteomes" id="UP001595191">
    <property type="component" value="Unassembled WGS sequence"/>
</dbReference>